<dbReference type="AlphaFoldDB" id="A0A0M0LA44"/>
<gene>
    <name evidence="1" type="ORF">AMD00_19055</name>
</gene>
<protein>
    <submittedName>
        <fullName evidence="1">Uncharacterized protein</fullName>
    </submittedName>
</protein>
<dbReference type="GeneID" id="301138197"/>
<name>A0A0M0LA44_9BACL</name>
<accession>A0A0M0LA44</accession>
<sequence length="412" mass="48261">MDNTTIQELAKIINDNWIEKNQDNKEKINKVLKRKSLKHVLSELTEAINTSKILDKNKATLFVVLALLRRNLDCKEELGQYLAQYGMINFLYGGLIQFLNGKSESFKIEIKWNIYDNSNCYEFIFRFPAPEYWRFIDLILAASILLEENHSDKFESVLLKDKSNLLLLNSIHNHKFIPSEKFIINLLNENSNLRRSIGLYMLINPIEEILKNKANNRKNYKTLLNEKIEFASKMIITLPDYIQAELLVNYFLYNKRADTFLSFLAKLMINPILTESLINEINSPKVKILDDLVILLTVIRKSRSKYPKKHKCKEKLYNAITKKIQDFIKTDSGIYSWDELSEYQFGVICNLLPKKNKVSLKVFIQKISRNLMISKLDELVRYEMYLKDISKLLILSGMEKIVNSNLSNKSIY</sequence>
<keyword evidence="2" id="KW-1185">Reference proteome</keyword>
<dbReference type="Proteomes" id="UP000036867">
    <property type="component" value="Unassembled WGS sequence"/>
</dbReference>
<dbReference type="RefSeq" id="WP_053418615.1">
    <property type="nucleotide sequence ID" value="NZ_LILB01000008.1"/>
</dbReference>
<evidence type="ECO:0000313" key="2">
    <source>
        <dbReference type="Proteomes" id="UP000036867"/>
    </source>
</evidence>
<reference evidence="2" key="1">
    <citation type="submission" date="2015-08" db="EMBL/GenBank/DDBJ databases">
        <title>Fjat-10028 dsm 16317.</title>
        <authorList>
            <person name="Liu B."/>
            <person name="Wang J."/>
            <person name="Zhu Y."/>
            <person name="Liu G."/>
            <person name="Chen Q."/>
            <person name="Chen Z."/>
            <person name="Lan J."/>
            <person name="Che J."/>
            <person name="Ge C."/>
            <person name="Shi H."/>
            <person name="Pan Z."/>
            <person name="Liu X."/>
        </authorList>
    </citation>
    <scope>NUCLEOTIDE SEQUENCE [LARGE SCALE GENOMIC DNA]</scope>
    <source>
        <strain evidence="2">DSM 16317</strain>
    </source>
</reference>
<dbReference type="EMBL" id="LILB01000008">
    <property type="protein sequence ID" value="KOO47742.1"/>
    <property type="molecule type" value="Genomic_DNA"/>
</dbReference>
<evidence type="ECO:0000313" key="1">
    <source>
        <dbReference type="EMBL" id="KOO47742.1"/>
    </source>
</evidence>
<organism evidence="1 2">
    <name type="scientific">Viridibacillus arvi</name>
    <dbReference type="NCBI Taxonomy" id="263475"/>
    <lineage>
        <taxon>Bacteria</taxon>
        <taxon>Bacillati</taxon>
        <taxon>Bacillota</taxon>
        <taxon>Bacilli</taxon>
        <taxon>Bacillales</taxon>
        <taxon>Caryophanaceae</taxon>
        <taxon>Viridibacillus</taxon>
    </lineage>
</organism>
<proteinExistence type="predicted"/>
<comment type="caution">
    <text evidence="1">The sequence shown here is derived from an EMBL/GenBank/DDBJ whole genome shotgun (WGS) entry which is preliminary data.</text>
</comment>
<dbReference type="OrthoDB" id="2987066at2"/>